<dbReference type="InterPro" id="IPR033671">
    <property type="entry name" value="TrmH"/>
</dbReference>
<keyword evidence="6 7" id="KW-0694">RNA-binding</keyword>
<evidence type="ECO:0000256" key="3">
    <source>
        <dbReference type="ARBA" id="ARBA00022679"/>
    </source>
</evidence>
<dbReference type="AlphaFoldDB" id="A0A1G9RSL9"/>
<dbReference type="PANTHER" id="PTHR43453:SF1">
    <property type="entry name" value="TRNA_RRNA METHYLTRANSFERASE SPOU TYPE DOMAIN-CONTAINING PROTEIN"/>
    <property type="match status" value="1"/>
</dbReference>
<dbReference type="Gene3D" id="3.40.1280.10">
    <property type="match status" value="1"/>
</dbReference>
<dbReference type="Pfam" id="PF00588">
    <property type="entry name" value="SpoU_methylase"/>
    <property type="match status" value="1"/>
</dbReference>
<gene>
    <name evidence="7" type="primary">trmH</name>
    <name evidence="9" type="ORF">SAMN05421823_111250</name>
</gene>
<dbReference type="GO" id="GO:0000049">
    <property type="term" value="F:tRNA binding"/>
    <property type="evidence" value="ECO:0007669"/>
    <property type="project" value="UniProtKB-UniRule"/>
</dbReference>
<organism evidence="9 10">
    <name type="scientific">Catalinimonas alkaloidigena</name>
    <dbReference type="NCBI Taxonomy" id="1075417"/>
    <lineage>
        <taxon>Bacteria</taxon>
        <taxon>Pseudomonadati</taxon>
        <taxon>Bacteroidota</taxon>
        <taxon>Cytophagia</taxon>
        <taxon>Cytophagales</taxon>
        <taxon>Catalimonadaceae</taxon>
        <taxon>Catalinimonas</taxon>
    </lineage>
</organism>
<dbReference type="GO" id="GO:0141100">
    <property type="term" value="F:tRNA (guanine(18)-2'-O)-methyltransferase activity"/>
    <property type="evidence" value="ECO:0007669"/>
    <property type="project" value="UniProtKB-UniRule"/>
</dbReference>
<dbReference type="HAMAP" id="MF_02060">
    <property type="entry name" value="tRNA_methyltr_TrmH"/>
    <property type="match status" value="1"/>
</dbReference>
<dbReference type="GO" id="GO:0002938">
    <property type="term" value="P:tRNA guanine ribose methylation"/>
    <property type="evidence" value="ECO:0007669"/>
    <property type="project" value="UniProtKB-UniRule"/>
</dbReference>
<name>A0A1G9RSL9_9BACT</name>
<keyword evidence="1 7" id="KW-0820">tRNA-binding</keyword>
<dbReference type="EC" id="2.1.1.34" evidence="7"/>
<evidence type="ECO:0000256" key="6">
    <source>
        <dbReference type="ARBA" id="ARBA00022884"/>
    </source>
</evidence>
<dbReference type="InterPro" id="IPR029026">
    <property type="entry name" value="tRNA_m1G_MTases_N"/>
</dbReference>
<keyword evidence="10" id="KW-1185">Reference proteome</keyword>
<reference evidence="9 10" key="1">
    <citation type="submission" date="2016-10" db="EMBL/GenBank/DDBJ databases">
        <authorList>
            <person name="de Groot N.N."/>
        </authorList>
    </citation>
    <scope>NUCLEOTIDE SEQUENCE [LARGE SCALE GENOMIC DNA]</scope>
    <source>
        <strain evidence="9 10">DSM 25186</strain>
    </source>
</reference>
<dbReference type="InterPro" id="IPR001537">
    <property type="entry name" value="SpoU_MeTrfase"/>
</dbReference>
<keyword evidence="5 7" id="KW-0819">tRNA processing</keyword>
<comment type="caution">
    <text evidence="7">Lacks conserved residue(s) required for the propagation of feature annotation.</text>
</comment>
<protein>
    <recommendedName>
        <fullName evidence="7">tRNA (guanosine(18)-2'-O)-methyltransferase</fullName>
        <ecNumber evidence="7">2.1.1.34</ecNumber>
    </recommendedName>
    <alternativeName>
        <fullName evidence="7">tRNA [Gm18] methyltransferase</fullName>
    </alternativeName>
</protein>
<accession>A0A1G9RSL9</accession>
<dbReference type="Proteomes" id="UP000198510">
    <property type="component" value="Unassembled WGS sequence"/>
</dbReference>
<evidence type="ECO:0000256" key="4">
    <source>
        <dbReference type="ARBA" id="ARBA00022691"/>
    </source>
</evidence>
<dbReference type="EMBL" id="FNFO01000011">
    <property type="protein sequence ID" value="SDM26070.1"/>
    <property type="molecule type" value="Genomic_DNA"/>
</dbReference>
<evidence type="ECO:0000259" key="8">
    <source>
        <dbReference type="Pfam" id="PF00588"/>
    </source>
</evidence>
<dbReference type="STRING" id="1075417.SAMN05421823_111250"/>
<keyword evidence="4 7" id="KW-0949">S-adenosyl-L-methionine</keyword>
<comment type="function">
    <text evidence="7">Catalyzes the 2'-O methylation of guanosine at position 18 in tRNA.</text>
</comment>
<evidence type="ECO:0000313" key="10">
    <source>
        <dbReference type="Proteomes" id="UP000198510"/>
    </source>
</evidence>
<dbReference type="InterPro" id="IPR029028">
    <property type="entry name" value="Alpha/beta_knot_MTases"/>
</dbReference>
<sequence>MEELLQFLETYLTDERRQKLVEVARQRTRHLTVVVEDSFREQNASAIVRTCDCCGIQDLHLVANSSDYQVAENIAMGARKWVDLHLYRDHPDNTVACLERLRAEGYQVVATTPHQRAATPDTFDLKRPSALFFGREKRGLSPVVFQEADAVLHIPMVGFTESYNIAVSAALVLYTLTQRLRQQEDTTWQLAPDEALVLRLRWALRSLPRGRALVEHFYAQRGQPFPAELDSWL</sequence>
<comment type="similarity">
    <text evidence="7">Belongs to the class IV-like SAM-binding methyltransferase superfamily. RNA methyltransferase TrmH family.</text>
</comment>
<dbReference type="CDD" id="cd18092">
    <property type="entry name" value="SpoU-like_TrmH"/>
    <property type="match status" value="1"/>
</dbReference>
<keyword evidence="3 7" id="KW-0808">Transferase</keyword>
<comment type="catalytic activity">
    <reaction evidence="7">
        <text>guanosine(18) in tRNA + S-adenosyl-L-methionine = 2'-O-methylguanosine(18) in tRNA + S-adenosyl-L-homocysteine + H(+)</text>
        <dbReference type="Rhea" id="RHEA:20077"/>
        <dbReference type="Rhea" id="RHEA-COMP:10190"/>
        <dbReference type="Rhea" id="RHEA-COMP:10192"/>
        <dbReference type="ChEBI" id="CHEBI:15378"/>
        <dbReference type="ChEBI" id="CHEBI:57856"/>
        <dbReference type="ChEBI" id="CHEBI:59789"/>
        <dbReference type="ChEBI" id="CHEBI:74269"/>
        <dbReference type="ChEBI" id="CHEBI:74445"/>
        <dbReference type="EC" id="2.1.1.34"/>
    </reaction>
</comment>
<evidence type="ECO:0000256" key="1">
    <source>
        <dbReference type="ARBA" id="ARBA00022555"/>
    </source>
</evidence>
<feature type="binding site" evidence="7">
    <location>
        <position position="154"/>
    </location>
    <ligand>
        <name>S-adenosyl-L-methionine</name>
        <dbReference type="ChEBI" id="CHEBI:59789"/>
    </ligand>
</feature>
<evidence type="ECO:0000256" key="2">
    <source>
        <dbReference type="ARBA" id="ARBA00022603"/>
    </source>
</evidence>
<dbReference type="SUPFAM" id="SSF75217">
    <property type="entry name" value="alpha/beta knot"/>
    <property type="match status" value="1"/>
</dbReference>
<evidence type="ECO:0000256" key="7">
    <source>
        <dbReference type="HAMAP-Rule" id="MF_02060"/>
    </source>
</evidence>
<evidence type="ECO:0000313" key="9">
    <source>
        <dbReference type="EMBL" id="SDM26070.1"/>
    </source>
</evidence>
<feature type="binding site" evidence="7">
    <location>
        <position position="111"/>
    </location>
    <ligand>
        <name>S-adenosyl-L-methionine</name>
        <dbReference type="ChEBI" id="CHEBI:59789"/>
    </ligand>
</feature>
<keyword evidence="2 7" id="KW-0489">Methyltransferase</keyword>
<evidence type="ECO:0000256" key="5">
    <source>
        <dbReference type="ARBA" id="ARBA00022694"/>
    </source>
</evidence>
<proteinExistence type="inferred from homology"/>
<dbReference type="PANTHER" id="PTHR43453">
    <property type="entry name" value="RRNA METHYLASE-LIKE"/>
    <property type="match status" value="1"/>
</dbReference>
<feature type="domain" description="tRNA/rRNA methyltransferase SpoU type" evidence="8">
    <location>
        <begin position="31"/>
        <end position="174"/>
    </location>
</feature>